<dbReference type="GO" id="GO:0003824">
    <property type="term" value="F:catalytic activity"/>
    <property type="evidence" value="ECO:0007669"/>
    <property type="project" value="UniProtKB-ARBA"/>
</dbReference>
<gene>
    <name evidence="2" type="ORF">DFJ67_1197</name>
</gene>
<comment type="caution">
    <text evidence="2">The sequence shown here is derived from an EMBL/GenBank/DDBJ whole genome shotgun (WGS) entry which is preliminary data.</text>
</comment>
<dbReference type="Pfam" id="PF00561">
    <property type="entry name" value="Abhydrolase_1"/>
    <property type="match status" value="1"/>
</dbReference>
<evidence type="ECO:0000259" key="1">
    <source>
        <dbReference type="Pfam" id="PF00561"/>
    </source>
</evidence>
<proteinExistence type="predicted"/>
<reference evidence="2 3" key="1">
    <citation type="submission" date="2018-08" db="EMBL/GenBank/DDBJ databases">
        <title>Sequencing the genomes of 1000 actinobacteria strains.</title>
        <authorList>
            <person name="Klenk H.-P."/>
        </authorList>
    </citation>
    <scope>NUCLEOTIDE SEQUENCE [LARGE SCALE GENOMIC DNA]</scope>
    <source>
        <strain evidence="2 3">DSM 44099</strain>
    </source>
</reference>
<evidence type="ECO:0000313" key="3">
    <source>
        <dbReference type="Proteomes" id="UP000256913"/>
    </source>
</evidence>
<keyword evidence="3" id="KW-1185">Reference proteome</keyword>
<dbReference type="EMBL" id="QUMQ01000001">
    <property type="protein sequence ID" value="REF95244.1"/>
    <property type="molecule type" value="Genomic_DNA"/>
</dbReference>
<dbReference type="InterPro" id="IPR050471">
    <property type="entry name" value="AB_hydrolase"/>
</dbReference>
<evidence type="ECO:0000313" key="2">
    <source>
        <dbReference type="EMBL" id="REF95244.1"/>
    </source>
</evidence>
<dbReference type="PANTHER" id="PTHR43433">
    <property type="entry name" value="HYDROLASE, ALPHA/BETA FOLD FAMILY PROTEIN"/>
    <property type="match status" value="1"/>
</dbReference>
<dbReference type="InterPro" id="IPR029058">
    <property type="entry name" value="AB_hydrolase_fold"/>
</dbReference>
<dbReference type="SUPFAM" id="SSF53474">
    <property type="entry name" value="alpha/beta-Hydrolases"/>
    <property type="match status" value="1"/>
</dbReference>
<dbReference type="RefSeq" id="WP_116066964.1">
    <property type="nucleotide sequence ID" value="NZ_BONB01000015.1"/>
</dbReference>
<dbReference type="Gene3D" id="3.40.50.1820">
    <property type="entry name" value="alpha/beta hydrolase"/>
    <property type="match status" value="1"/>
</dbReference>
<dbReference type="AlphaFoldDB" id="A0A3D9ZFF5"/>
<protein>
    <submittedName>
        <fullName evidence="2">Pimeloyl-ACP methyl ester carboxylesterase</fullName>
    </submittedName>
</protein>
<dbReference type="PRINTS" id="PR00111">
    <property type="entry name" value="ABHYDROLASE"/>
</dbReference>
<dbReference type="Proteomes" id="UP000256913">
    <property type="component" value="Unassembled WGS sequence"/>
</dbReference>
<dbReference type="PANTHER" id="PTHR43433:SF5">
    <property type="entry name" value="AB HYDROLASE-1 DOMAIN-CONTAINING PROTEIN"/>
    <property type="match status" value="1"/>
</dbReference>
<feature type="domain" description="AB hydrolase-1" evidence="1">
    <location>
        <begin position="31"/>
        <end position="264"/>
    </location>
</feature>
<sequence>MTQLTSPTRTVEADNGTTFAYRRFGKQSDVPLLLLQCFRGNIDLWDPIMVDTIAAEREVITVDASGVGRSTGSTPHNVPDYARDIISFVDALGLHNIDLLGFSMGGFVAQELTLMRPYLIRQLVLAGTGPEGGRGFHKWADELQSHAFKEEQDAEDLLYLFFTPSEASRAKGMDYLGRIFSRESDQDAVTSLETRDAQIDAIADWGIPDPSKFSRLAGLRQPTLVVNGDRDIMVPTPNTFLLAGHLPNAELVLYPDAAHGALFQYPEDFGNRVNEFLEAAEDPAW</sequence>
<name>A0A3D9ZFF5_9ACTN</name>
<accession>A0A3D9ZFF5</accession>
<dbReference type="OrthoDB" id="7958481at2"/>
<organism evidence="2 3">
    <name type="scientific">Asanoa ferruginea</name>
    <dbReference type="NCBI Taxonomy" id="53367"/>
    <lineage>
        <taxon>Bacteria</taxon>
        <taxon>Bacillati</taxon>
        <taxon>Actinomycetota</taxon>
        <taxon>Actinomycetes</taxon>
        <taxon>Micromonosporales</taxon>
        <taxon>Micromonosporaceae</taxon>
        <taxon>Asanoa</taxon>
    </lineage>
</organism>
<dbReference type="InterPro" id="IPR000073">
    <property type="entry name" value="AB_hydrolase_1"/>
</dbReference>